<protein>
    <submittedName>
        <fullName evidence="2">Uncharacterized protein</fullName>
    </submittedName>
</protein>
<keyword evidence="1" id="KW-1133">Transmembrane helix</keyword>
<dbReference type="Proteomes" id="UP000188320">
    <property type="component" value="Unassembled WGS sequence"/>
</dbReference>
<feature type="transmembrane region" description="Helical" evidence="1">
    <location>
        <begin position="74"/>
        <end position="94"/>
    </location>
</feature>
<evidence type="ECO:0000313" key="2">
    <source>
        <dbReference type="EMBL" id="OMH83746.1"/>
    </source>
</evidence>
<accession>A0A1R1PRY5</accession>
<dbReference type="EMBL" id="LSSK01000318">
    <property type="protein sequence ID" value="OMH83746.1"/>
    <property type="molecule type" value="Genomic_DNA"/>
</dbReference>
<dbReference type="AlphaFoldDB" id="A0A1R1PRY5"/>
<keyword evidence="3" id="KW-1185">Reference proteome</keyword>
<evidence type="ECO:0000256" key="1">
    <source>
        <dbReference type="SAM" id="Phobius"/>
    </source>
</evidence>
<keyword evidence="1" id="KW-0812">Transmembrane</keyword>
<sequence length="129" mass="14095">MISVVTAHHHPSSCPSLLQLPCYFLLSCLALNDSVLFSSSSAIRTPPPSPLLYFDPNSSSSENRLIPPSPPVSATFSTAFVSPLTFLFLLIFGLNHQFLSTDLACGRVHFTSVSLLLSTLFFLLWTSFT</sequence>
<feature type="transmembrane region" description="Helical" evidence="1">
    <location>
        <begin position="106"/>
        <end position="128"/>
    </location>
</feature>
<comment type="caution">
    <text evidence="2">The sequence shown here is derived from an EMBL/GenBank/DDBJ whole genome shotgun (WGS) entry which is preliminary data.</text>
</comment>
<gene>
    <name evidence="2" type="ORF">AX774_g2761</name>
</gene>
<evidence type="ECO:0000313" key="3">
    <source>
        <dbReference type="Proteomes" id="UP000188320"/>
    </source>
</evidence>
<keyword evidence="1" id="KW-0472">Membrane</keyword>
<organism evidence="2 3">
    <name type="scientific">Zancudomyces culisetae</name>
    <name type="common">Gut fungus</name>
    <name type="synonym">Smittium culisetae</name>
    <dbReference type="NCBI Taxonomy" id="1213189"/>
    <lineage>
        <taxon>Eukaryota</taxon>
        <taxon>Fungi</taxon>
        <taxon>Fungi incertae sedis</taxon>
        <taxon>Zoopagomycota</taxon>
        <taxon>Kickxellomycotina</taxon>
        <taxon>Harpellomycetes</taxon>
        <taxon>Harpellales</taxon>
        <taxon>Legeriomycetaceae</taxon>
        <taxon>Zancudomyces</taxon>
    </lineage>
</organism>
<name>A0A1R1PRY5_ZANCU</name>
<proteinExistence type="predicted"/>
<reference evidence="3" key="1">
    <citation type="submission" date="2017-01" db="EMBL/GenBank/DDBJ databases">
        <authorList>
            <person name="Wang Y."/>
            <person name="White M."/>
            <person name="Kvist S."/>
            <person name="Moncalvo J.-M."/>
        </authorList>
    </citation>
    <scope>NUCLEOTIDE SEQUENCE [LARGE SCALE GENOMIC DNA]</scope>
    <source>
        <strain evidence="3">COL-18-3</strain>
    </source>
</reference>